<dbReference type="PANTHER" id="PTHR37469">
    <property type="entry name" value="CELLOBIONIC ACID PHOSPHORYLASE-RELATED"/>
    <property type="match status" value="1"/>
</dbReference>
<evidence type="ECO:0000259" key="4">
    <source>
        <dbReference type="Pfam" id="PF06165"/>
    </source>
</evidence>
<feature type="transmembrane region" description="Helical" evidence="3">
    <location>
        <begin position="405"/>
        <end position="427"/>
    </location>
</feature>
<proteinExistence type="predicted"/>
<evidence type="ECO:0000256" key="1">
    <source>
        <dbReference type="ARBA" id="ARBA00022676"/>
    </source>
</evidence>
<dbReference type="Gene3D" id="2.70.98.40">
    <property type="entry name" value="Glycoside hydrolase, family 65, N-terminal domain"/>
    <property type="match status" value="2"/>
</dbReference>
<dbReference type="PANTHER" id="PTHR37469:SF2">
    <property type="entry name" value="CELLOBIONIC ACID PHOSPHORYLASE"/>
    <property type="match status" value="1"/>
</dbReference>
<dbReference type="SUPFAM" id="SSF74650">
    <property type="entry name" value="Galactose mutarotase-like"/>
    <property type="match status" value="2"/>
</dbReference>
<dbReference type="Pfam" id="PF10091">
    <property type="entry name" value="Glycoamylase"/>
    <property type="match status" value="1"/>
</dbReference>
<feature type="domain" description="Glycosyl hydrolase 94 supersandwich" evidence="4">
    <location>
        <begin position="2078"/>
        <end position="2344"/>
    </location>
</feature>
<evidence type="ECO:0000256" key="3">
    <source>
        <dbReference type="SAM" id="Phobius"/>
    </source>
</evidence>
<dbReference type="Pfam" id="PF06165">
    <property type="entry name" value="GH94_b-supersand"/>
    <property type="match status" value="2"/>
</dbReference>
<evidence type="ECO:0000256" key="2">
    <source>
        <dbReference type="ARBA" id="ARBA00022679"/>
    </source>
</evidence>
<feature type="transmembrane region" description="Helical" evidence="3">
    <location>
        <begin position="801"/>
        <end position="819"/>
    </location>
</feature>
<evidence type="ECO:0000313" key="7">
    <source>
        <dbReference type="EMBL" id="NEU03734.1"/>
    </source>
</evidence>
<dbReference type="InterPro" id="IPR012341">
    <property type="entry name" value="6hp_glycosidase-like_sf"/>
</dbReference>
<reference evidence="7 8" key="1">
    <citation type="submission" date="2020-02" db="EMBL/GenBank/DDBJ databases">
        <title>Genome assembly of a novel Clostridium senegalense strain.</title>
        <authorList>
            <person name="Gupta T.B."/>
            <person name="Jauregui R."/>
            <person name="Maclean P."/>
            <person name="Nawarathana A."/>
            <person name="Brightwell G."/>
        </authorList>
    </citation>
    <scope>NUCLEOTIDE SEQUENCE [LARGE SCALE GENOMIC DNA]</scope>
    <source>
        <strain evidence="7 8">AGRFS4</strain>
    </source>
</reference>
<dbReference type="Gene3D" id="1.50.10.140">
    <property type="match status" value="1"/>
</dbReference>
<dbReference type="InterPro" id="IPR037018">
    <property type="entry name" value="GH65_N"/>
</dbReference>
<dbReference type="Gene3D" id="2.60.420.10">
    <property type="entry name" value="Maltose phosphorylase, domain 3"/>
    <property type="match status" value="1"/>
</dbReference>
<feature type="transmembrane region" description="Helical" evidence="3">
    <location>
        <begin position="825"/>
        <end position="846"/>
    </location>
</feature>
<evidence type="ECO:0000259" key="6">
    <source>
        <dbReference type="Pfam" id="PF17167"/>
    </source>
</evidence>
<feature type="domain" description="Glycosyl hydrolase 94 catalytic" evidence="6">
    <location>
        <begin position="2359"/>
        <end position="2783"/>
    </location>
</feature>
<dbReference type="GO" id="GO:0016757">
    <property type="term" value="F:glycosyltransferase activity"/>
    <property type="evidence" value="ECO:0007669"/>
    <property type="project" value="UniProtKB-KW"/>
</dbReference>
<keyword evidence="3" id="KW-0812">Transmembrane</keyword>
<keyword evidence="1" id="KW-0328">Glycosyltransferase</keyword>
<dbReference type="EMBL" id="JAAGPU010000002">
    <property type="protein sequence ID" value="NEU03734.1"/>
    <property type="molecule type" value="Genomic_DNA"/>
</dbReference>
<feature type="transmembrane region" description="Helical" evidence="3">
    <location>
        <begin position="6"/>
        <end position="25"/>
    </location>
</feature>
<keyword evidence="3" id="KW-1133">Transmembrane helix</keyword>
<dbReference type="RefSeq" id="WP_199869069.1">
    <property type="nucleotide sequence ID" value="NZ_JAAGPU010000002.1"/>
</dbReference>
<gene>
    <name evidence="7" type="ORF">G3M99_02455</name>
</gene>
<feature type="transmembrane region" description="Helical" evidence="3">
    <location>
        <begin position="433"/>
        <end position="453"/>
    </location>
</feature>
<comment type="caution">
    <text evidence="7">The sequence shown here is derived from an EMBL/GenBank/DDBJ whole genome shotgun (WGS) entry which is preliminary data.</text>
</comment>
<dbReference type="GO" id="GO:0030246">
    <property type="term" value="F:carbohydrate binding"/>
    <property type="evidence" value="ECO:0007669"/>
    <property type="project" value="InterPro"/>
</dbReference>
<evidence type="ECO:0000259" key="5">
    <source>
        <dbReference type="Pfam" id="PF10091"/>
    </source>
</evidence>
<dbReference type="InterPro" id="IPR052047">
    <property type="entry name" value="GH94_Enzymes"/>
</dbReference>
<dbReference type="InterPro" id="IPR011013">
    <property type="entry name" value="Gal_mutarotase_sf_dom"/>
</dbReference>
<dbReference type="InterPro" id="IPR010383">
    <property type="entry name" value="Glyco_hydrolase_94_b-supersand"/>
</dbReference>
<dbReference type="GO" id="GO:0005975">
    <property type="term" value="P:carbohydrate metabolic process"/>
    <property type="evidence" value="ECO:0007669"/>
    <property type="project" value="InterPro"/>
</dbReference>
<evidence type="ECO:0000313" key="8">
    <source>
        <dbReference type="Proteomes" id="UP000481872"/>
    </source>
</evidence>
<dbReference type="InterPro" id="IPR008928">
    <property type="entry name" value="6-hairpin_glycosidase_sf"/>
</dbReference>
<name>A0A6M0H0R7_9CLOT</name>
<dbReference type="Gene3D" id="1.50.10.10">
    <property type="match status" value="1"/>
</dbReference>
<keyword evidence="8" id="KW-1185">Reference proteome</keyword>
<organism evidence="7 8">
    <name type="scientific">Clostridium senegalense</name>
    <dbReference type="NCBI Taxonomy" id="1465809"/>
    <lineage>
        <taxon>Bacteria</taxon>
        <taxon>Bacillati</taxon>
        <taxon>Bacillota</taxon>
        <taxon>Clostridia</taxon>
        <taxon>Eubacteriales</taxon>
        <taxon>Clostridiaceae</taxon>
        <taxon>Clostridium</taxon>
    </lineage>
</organism>
<feature type="domain" description="Glycoamylase-like" evidence="5">
    <location>
        <begin position="1313"/>
        <end position="1528"/>
    </location>
</feature>
<dbReference type="Proteomes" id="UP000481872">
    <property type="component" value="Unassembled WGS sequence"/>
</dbReference>
<feature type="transmembrane region" description="Helical" evidence="3">
    <location>
        <begin position="947"/>
        <end position="966"/>
    </location>
</feature>
<sequence length="2856" mass="332071">MIYIFFSLLVVLTFIILYFNNKLVYKYKFLKDCIKINKSSKSATIIAQEIALETSAVDYSLNSKIKTVTVDRNYKNIKKVYEKIKNNPRASVISGSQWIIDNIYIIHKEYKNLKQSLKRKNLKKLPRIKDGIFSGFPRVYVLALNFINDRLAYIDENTITEFIEEYEKENQLTMDEIWYFPIMIKVVIIQYIDRLSEEIYSQINSLEKALDIYNKSLEKKNINTLIKDKDVDKETILKLLTILKDTGKDDEKITLELKELVKSIEVNSVFSEINIYKKENLRNMLLSNAVNSLIETSKLNCRYVFEKVSNVEKILSKDYFYNQMDFQSKDQYRRVISLISLKNDIRESYIAEKAMKCKEVSEREEFKNHIGYYLIDEGRDKLNDILKIKYSGFEKIKRMIKGKAVISYLLLIFIFTAINIITFLYAIPGKTEYTYKIILATIFLIIPMSDVAIRGLNFTIMRINKPYTLPKLNLENIPYEYSTSVIIPTIINNKKRAKELLENIEQYYLGNKDENIFFVLLGDLKDSKKLNLEDDDDIVNFTLEEVKKLNLKYCKNKKEQFFFLCRHRVFNEGENLYIGYERKRGKIVEFNQLLMGNEETTFRIISGDLKNLRKVKYVITLDSDTKLPMNGAKKLIGTLAHPLNKGYIGSNGKVIRGYGLLQPRISISLASSNKTIFSKLFSGECGIDIYTTAVSDVYQDLFKEGIFTGKGIYDLDIFCKTLDNKIPENTVLSHDLLEGSYLRCGLVSDVELIDDYPSFYNANSKRKHRWVRGDWQLTPWLYSDDINLLSKWKILDNLRRSLVSIFLILSLILITFKILPGNVGYWLMLIILWPFTSFPSNLFNFVKNVSKGSILKEEFILVRESFFRSLLILIFLPYEAYLNLDAIIRTIYRKNFSHKNLLQWQTSDYVERTSKRNFTTYLNTMFQSILIGIGILLINVLLNQSNILLILVTALWIMAPLIAYLISIPKKTKKYILNNEDEILIRTISRRTWAYFEDFIDERCNYIGVDNYQEDPGKKLAYRTSPTNIGMCIISNIVALDLGYINIIQATERIEKTIENINTLEKYKGHLFNWYDSSNKKALNPKYVSTVDSGNLITYLYTTYEGLNENLNTPIMEKIILGLRDILNLTIGEIKDIECNHYFYFMVKDNLNNRCKDLLTFKTMISNIICNTEELLSEHEGRNEEGKFYWCNKLINHCKMQLKYINEVFPFIKELELYDNMTIANLTTRFVNSPITAYKDIVKEALKEVSSKEGIDILLKTNFSVDKIISRINCLNEKIITMCEDMDFSFLYDSKRGLLSIGFDLEKESLTNNYYDLLASEARSAYFIAICKRDIPVESWFSLGRLLGGKSNNKGLMSWSGTMFEYFMPRLIMKNYENTLIDESYKYALKNQIDYGKKLKLPFGISESAYYEFDKDLNYQYKAFGVPKIALKNYNDKEVVIAPYATILSLMENKKCAIENLNILIENDVYGKYGLYEAVDYTKNRAETENSNGKIVKSYMIHHLGMSIMAIDNVLNENILQKYFHENPIIKANELLLQEKRSKKIIYDNKYNVGNIDILNSSSHIDKIPPRTVKNILEDPMKFTIMSNKNYSLVMSSTGFGYSKFDEILVNRYRNTMPENSSGVFFYLKEIKRDRYVSTTYEPIREEYQRYSACFYLDRAEFFRNDEDMLVKTTVFIHKDENMEVRAVKIYNKGNEKKVLELTSYCEIVLQSYEGDLSHPAFGNLFIKTNYYEDDEIVVANRRVRNKKEKSPYVAQCLIGDSENIGALEFETSREKFIGRCRNKKEPIALIDNEKLSSSVGAVLDPIISLRRRFEIGSKDTIEFYFISAVSFDKTKCVDLIKKYKDINKIKSSPILCKEHIQQQLLNLNITTLQANLYQDFLTNIVLTQEDNKDKFENIVKPQGKKADLWKYGISGDIPIMVVEIYKESHLYLLRQIIDCHKYLTTNKLKIDLVIVNRECSSYEMPIMETINNIIVKNEIEYLKDKDGGIHIISNISDEDFNLIKFISALYFDGGNGDVFEQIKHSKFKKDLTPQILLKIISEKKYEKSKRFNLVRNKMVKDLEFFNGYGGFSDNGKSYTIVIKNSNPTPMPWINVIANKDFGFIISEVGSSYTWYKNSRENKLTSWNNDSVIDQSAENIYLCDNDEIWNITRPTYEDKDDEVIVKHGMGFSKFVKENRGIYTESTFFVPQDKNIKIIKIKLCNTTNKKRSFKLGYYGELVLGDVRDKTYRTIVTNINNIDGYITADNFYNENFKETKCYLAFSEKNTILTGHRDNFLGYNGDIKEPDGLRNITLESSCGKGLNPCLAGVTSIELNEFEEKFITIMLGAEETILDIEKRIKYFRKLENVDIELEKSKKYWSDKLELTQVKTEDRSLDIMVNGWLLYQGLGCRIWARTAFYQCGGAFGFRDQLQDVMSIIYFDKSITKNQILYSASYQFEEGDVMHWWHPYSECGIRTKFSDDLLWLPYVVCDYIERTGDISILDDEVRYIKGEPLTDDIDEFYGKVKKSHRKGTIYEHCIKAIEKSLKFGIHDLPLMGSGDWNDGMSTIGNKGNGESVWLAWFIYSVLDNFKYLCKEKGDLNLYEKYAGVMEKLKVAVEKNGWDGNWYKRAYFDDGTPLGSSENDECRIDSISQSWSVISKCADTSRAKEAMSNLYRYLINKQEGIIMLLTPSFDKSNLEPGYIKGYIPGVRENGGQYTHGAIWTILAYAVLNEGEKAVELFNMINPINHSKDFSTANKYKVEPYVMCADVYSSFPHNGRGGWTYYTGSASWMYKVAIEAILGFRLKDGKGFTIEPLKNIPFKKYTITHKTDKSTYIINVEYGEENEIYLDGNLIKSNFIRYEDGEHSLIYRIKNQ</sequence>
<dbReference type="SUPFAM" id="SSF48208">
    <property type="entry name" value="Six-hairpin glycosidases"/>
    <property type="match status" value="1"/>
</dbReference>
<feature type="domain" description="Glycosyl hydrolase 94 supersandwich" evidence="4">
    <location>
        <begin position="1584"/>
        <end position="1846"/>
    </location>
</feature>
<feature type="transmembrane region" description="Helical" evidence="3">
    <location>
        <begin position="921"/>
        <end position="941"/>
    </location>
</feature>
<keyword evidence="3" id="KW-0472">Membrane</keyword>
<protein>
    <submittedName>
        <fullName evidence="7">Cyclic beta 1-2 glucan synthetase</fullName>
    </submittedName>
</protein>
<dbReference type="Pfam" id="PF17167">
    <property type="entry name" value="Glyco_hydro_94"/>
    <property type="match status" value="1"/>
</dbReference>
<dbReference type="InterPro" id="IPR019282">
    <property type="entry name" value="Glycoamylase-like_cons_dom"/>
</dbReference>
<dbReference type="InterPro" id="IPR033432">
    <property type="entry name" value="GH94_catalytic"/>
</dbReference>
<accession>A0A6M0H0R7</accession>
<dbReference type="SMART" id="SM01068">
    <property type="entry name" value="CBM_X"/>
    <property type="match status" value="2"/>
</dbReference>
<keyword evidence="2" id="KW-0808">Transferase</keyword>